<comment type="cofactor">
    <cofactor evidence="8">
        <name>[4Fe-4S] cluster</name>
        <dbReference type="ChEBI" id="CHEBI:49883"/>
    </cofactor>
    <text evidence="8">Binds 2 [4Fe-4S] clusters. One cluster is coordinated with 3 cysteines and an exchangeable S-adenosyl-L-methionine.</text>
</comment>
<dbReference type="PANTHER" id="PTHR43837:SF1">
    <property type="entry name" value="RIBOSOMAL PROTEIN US12 METHYLTHIOTRANSFERASE RIMO"/>
    <property type="match status" value="1"/>
</dbReference>
<name>A0ABQ1V9H6_9BACT</name>
<feature type="domain" description="Radical SAM core" evidence="11">
    <location>
        <begin position="155"/>
        <end position="385"/>
    </location>
</feature>
<dbReference type="InterPro" id="IPR007197">
    <property type="entry name" value="rSAM"/>
</dbReference>
<dbReference type="PROSITE" id="PS01278">
    <property type="entry name" value="MTTASE_RADICAL"/>
    <property type="match status" value="1"/>
</dbReference>
<evidence type="ECO:0000259" key="9">
    <source>
        <dbReference type="PROSITE" id="PS50926"/>
    </source>
</evidence>
<keyword evidence="12" id="KW-0689">Ribosomal protein</keyword>
<feature type="binding site" evidence="8">
    <location>
        <position position="36"/>
    </location>
    <ligand>
        <name>[4Fe-4S] cluster</name>
        <dbReference type="ChEBI" id="CHEBI:49883"/>
        <label>1</label>
    </ligand>
</feature>
<keyword evidence="4 8" id="KW-0949">S-adenosyl-L-methionine</keyword>
<dbReference type="EC" id="2.8.4.4" evidence="8"/>
<dbReference type="InterPro" id="IPR005840">
    <property type="entry name" value="Ribosomal_uS12_MeSTrfase_RimO"/>
</dbReference>
<protein>
    <recommendedName>
        <fullName evidence="8">Ribosomal protein uS12 methylthiotransferase RimO</fullName>
        <shortName evidence="8">uS12 MTTase</shortName>
        <shortName evidence="8">uS12 methylthiotransferase</shortName>
        <ecNumber evidence="8">2.8.4.4</ecNumber>
    </recommendedName>
    <alternativeName>
        <fullName evidence="8">Ribosomal protein uS12 (aspartate-C(3))-methylthiotransferase</fullName>
    </alternativeName>
    <alternativeName>
        <fullName evidence="8">Ribosome maturation factor RimO</fullName>
    </alternativeName>
</protein>
<keyword evidence="1 8" id="KW-0004">4Fe-4S</keyword>
<dbReference type="InterPro" id="IPR002792">
    <property type="entry name" value="TRAM_dom"/>
</dbReference>
<evidence type="ECO:0000256" key="7">
    <source>
        <dbReference type="ARBA" id="ARBA00023014"/>
    </source>
</evidence>
<evidence type="ECO:0000256" key="1">
    <source>
        <dbReference type="ARBA" id="ARBA00022485"/>
    </source>
</evidence>
<dbReference type="SFLD" id="SFLDS00029">
    <property type="entry name" value="Radical_SAM"/>
    <property type="match status" value="1"/>
</dbReference>
<dbReference type="Pfam" id="PF04055">
    <property type="entry name" value="Radical_SAM"/>
    <property type="match status" value="1"/>
</dbReference>
<evidence type="ECO:0000256" key="3">
    <source>
        <dbReference type="ARBA" id="ARBA00022679"/>
    </source>
</evidence>
<dbReference type="InterPro" id="IPR013848">
    <property type="entry name" value="Methylthiotransferase_N"/>
</dbReference>
<comment type="function">
    <text evidence="8">Catalyzes the methylthiolation of an aspartic acid residue of ribosomal protein uS12.</text>
</comment>
<dbReference type="NCBIfam" id="TIGR00089">
    <property type="entry name" value="MiaB/RimO family radical SAM methylthiotransferase"/>
    <property type="match status" value="1"/>
</dbReference>
<keyword evidence="2 8" id="KW-0963">Cytoplasm</keyword>
<dbReference type="PANTHER" id="PTHR43837">
    <property type="entry name" value="RIBOSOMAL PROTEIN S12 METHYLTHIOTRANSFERASE RIMO"/>
    <property type="match status" value="1"/>
</dbReference>
<dbReference type="InterPro" id="IPR006638">
    <property type="entry name" value="Elp3/MiaA/NifB-like_rSAM"/>
</dbReference>
<dbReference type="Gene3D" id="3.40.50.12160">
    <property type="entry name" value="Methylthiotransferase, N-terminal domain"/>
    <property type="match status" value="1"/>
</dbReference>
<dbReference type="InterPro" id="IPR005839">
    <property type="entry name" value="Methylthiotransferase"/>
</dbReference>
<dbReference type="HAMAP" id="MF_01865">
    <property type="entry name" value="MTTase_RimO"/>
    <property type="match status" value="1"/>
</dbReference>
<feature type="binding site" evidence="8">
    <location>
        <position position="173"/>
    </location>
    <ligand>
        <name>[4Fe-4S] cluster</name>
        <dbReference type="ChEBI" id="CHEBI:49883"/>
        <label>2</label>
        <note>4Fe-4S-S-AdoMet</note>
    </ligand>
</feature>
<reference evidence="13" key="1">
    <citation type="journal article" date="2019" name="Int. J. Syst. Evol. Microbiol.">
        <title>The Global Catalogue of Microorganisms (GCM) 10K type strain sequencing project: providing services to taxonomists for standard genome sequencing and annotation.</title>
        <authorList>
            <consortium name="The Broad Institute Genomics Platform"/>
            <consortium name="The Broad Institute Genome Sequencing Center for Infectious Disease"/>
            <person name="Wu L."/>
            <person name="Ma J."/>
        </authorList>
    </citation>
    <scope>NUCLEOTIDE SEQUENCE [LARGE SCALE GENOMIC DNA]</scope>
    <source>
        <strain evidence="13">CGMCC 1.15407</strain>
    </source>
</reference>
<keyword evidence="12" id="KW-0687">Ribonucleoprotein</keyword>
<keyword evidence="3 8" id="KW-0808">Transferase</keyword>
<dbReference type="SUPFAM" id="SSF102114">
    <property type="entry name" value="Radical SAM enzymes"/>
    <property type="match status" value="1"/>
</dbReference>
<dbReference type="PROSITE" id="PS51918">
    <property type="entry name" value="RADICAL_SAM"/>
    <property type="match status" value="1"/>
</dbReference>
<comment type="subcellular location">
    <subcellularLocation>
        <location evidence="8">Cytoplasm</location>
    </subcellularLocation>
</comment>
<dbReference type="InterPro" id="IPR038135">
    <property type="entry name" value="Methylthiotransferase_N_sf"/>
</dbReference>
<dbReference type="NCBIfam" id="TIGR01125">
    <property type="entry name" value="30S ribosomal protein S12 methylthiotransferase RimO"/>
    <property type="match status" value="1"/>
</dbReference>
<evidence type="ECO:0000256" key="2">
    <source>
        <dbReference type="ARBA" id="ARBA00022490"/>
    </source>
</evidence>
<dbReference type="InterPro" id="IPR012340">
    <property type="entry name" value="NA-bd_OB-fold"/>
</dbReference>
<evidence type="ECO:0000256" key="5">
    <source>
        <dbReference type="ARBA" id="ARBA00022723"/>
    </source>
</evidence>
<proteinExistence type="inferred from homology"/>
<dbReference type="SFLD" id="SFLDG01082">
    <property type="entry name" value="B12-binding_domain_containing"/>
    <property type="match status" value="1"/>
</dbReference>
<evidence type="ECO:0000313" key="13">
    <source>
        <dbReference type="Proteomes" id="UP000647339"/>
    </source>
</evidence>
<evidence type="ECO:0000259" key="11">
    <source>
        <dbReference type="PROSITE" id="PS51918"/>
    </source>
</evidence>
<organism evidence="12 13">
    <name type="scientific">Echinicola rosea</name>
    <dbReference type="NCBI Taxonomy" id="1807691"/>
    <lineage>
        <taxon>Bacteria</taxon>
        <taxon>Pseudomonadati</taxon>
        <taxon>Bacteroidota</taxon>
        <taxon>Cytophagia</taxon>
        <taxon>Cytophagales</taxon>
        <taxon>Cyclobacteriaceae</taxon>
        <taxon>Echinicola</taxon>
    </lineage>
</organism>
<dbReference type="InterPro" id="IPR023404">
    <property type="entry name" value="rSAM_horseshoe"/>
</dbReference>
<comment type="catalytic activity">
    <reaction evidence="8">
        <text>L-aspartate(89)-[ribosomal protein uS12]-hydrogen + (sulfur carrier)-SH + AH2 + 2 S-adenosyl-L-methionine = 3-methylsulfanyl-L-aspartate(89)-[ribosomal protein uS12]-hydrogen + (sulfur carrier)-H + 5'-deoxyadenosine + L-methionine + A + S-adenosyl-L-homocysteine + 2 H(+)</text>
        <dbReference type="Rhea" id="RHEA:37087"/>
        <dbReference type="Rhea" id="RHEA-COMP:10460"/>
        <dbReference type="Rhea" id="RHEA-COMP:10461"/>
        <dbReference type="Rhea" id="RHEA-COMP:14737"/>
        <dbReference type="Rhea" id="RHEA-COMP:14739"/>
        <dbReference type="ChEBI" id="CHEBI:13193"/>
        <dbReference type="ChEBI" id="CHEBI:15378"/>
        <dbReference type="ChEBI" id="CHEBI:17319"/>
        <dbReference type="ChEBI" id="CHEBI:17499"/>
        <dbReference type="ChEBI" id="CHEBI:29917"/>
        <dbReference type="ChEBI" id="CHEBI:29961"/>
        <dbReference type="ChEBI" id="CHEBI:57844"/>
        <dbReference type="ChEBI" id="CHEBI:57856"/>
        <dbReference type="ChEBI" id="CHEBI:59789"/>
        <dbReference type="ChEBI" id="CHEBI:64428"/>
        <dbReference type="ChEBI" id="CHEBI:73599"/>
        <dbReference type="EC" id="2.8.4.4"/>
    </reaction>
</comment>
<evidence type="ECO:0000256" key="8">
    <source>
        <dbReference type="HAMAP-Rule" id="MF_01865"/>
    </source>
</evidence>
<keyword evidence="7 8" id="KW-0411">Iron-sulfur</keyword>
<accession>A0ABQ1V9H6</accession>
<feature type="binding site" evidence="8">
    <location>
        <position position="176"/>
    </location>
    <ligand>
        <name>[4Fe-4S] cluster</name>
        <dbReference type="ChEBI" id="CHEBI:49883"/>
        <label>2</label>
        <note>4Fe-4S-S-AdoMet</note>
    </ligand>
</feature>
<feature type="binding site" evidence="8">
    <location>
        <position position="74"/>
    </location>
    <ligand>
        <name>[4Fe-4S] cluster</name>
        <dbReference type="ChEBI" id="CHEBI:49883"/>
        <label>1</label>
    </ligand>
</feature>
<gene>
    <name evidence="8 12" type="primary">rimO</name>
    <name evidence="12" type="ORF">GCM10011339_38600</name>
</gene>
<dbReference type="InterPro" id="IPR058240">
    <property type="entry name" value="rSAM_sf"/>
</dbReference>
<dbReference type="Pfam" id="PF18693">
    <property type="entry name" value="TRAM_2"/>
    <property type="match status" value="1"/>
</dbReference>
<dbReference type="SMART" id="SM00729">
    <property type="entry name" value="Elp3"/>
    <property type="match status" value="1"/>
</dbReference>
<evidence type="ECO:0000313" key="12">
    <source>
        <dbReference type="EMBL" id="GGF46360.1"/>
    </source>
</evidence>
<dbReference type="PROSITE" id="PS51449">
    <property type="entry name" value="MTTASE_N"/>
    <property type="match status" value="1"/>
</dbReference>
<dbReference type="InterPro" id="IPR020612">
    <property type="entry name" value="Methylthiotransferase_CS"/>
</dbReference>
<evidence type="ECO:0000256" key="4">
    <source>
        <dbReference type="ARBA" id="ARBA00022691"/>
    </source>
</evidence>
<feature type="binding site" evidence="8">
    <location>
        <position position="169"/>
    </location>
    <ligand>
        <name>[4Fe-4S] cluster</name>
        <dbReference type="ChEBI" id="CHEBI:49883"/>
        <label>2</label>
        <note>4Fe-4S-S-AdoMet</note>
    </ligand>
</feature>
<dbReference type="SFLD" id="SFLDG01061">
    <property type="entry name" value="methylthiotransferase"/>
    <property type="match status" value="1"/>
</dbReference>
<keyword evidence="13" id="KW-1185">Reference proteome</keyword>
<dbReference type="Gene3D" id="3.80.30.20">
    <property type="entry name" value="tm_1862 like domain"/>
    <property type="match status" value="1"/>
</dbReference>
<dbReference type="Proteomes" id="UP000647339">
    <property type="component" value="Unassembled WGS sequence"/>
</dbReference>
<keyword evidence="5 8" id="KW-0479">Metal-binding</keyword>
<feature type="binding site" evidence="8">
    <location>
        <position position="108"/>
    </location>
    <ligand>
        <name>[4Fe-4S] cluster</name>
        <dbReference type="ChEBI" id="CHEBI:49883"/>
        <label>1</label>
    </ligand>
</feature>
<keyword evidence="6 8" id="KW-0408">Iron</keyword>
<evidence type="ECO:0000259" key="10">
    <source>
        <dbReference type="PROSITE" id="PS51449"/>
    </source>
</evidence>
<sequence length="455" mass="52086">MLLPFADLFVLLQQRRKDLKARTLKKDKVNIITMGCSKNLVDSEVMLTQLKGNGINVSHESEQQDNNIVIINTCGFIDNAKQESIDTILQYVDAKERGLVEKVYVTGCLSQRYKDDLEKEIPLVDAFFGTRELPALLKKFKADYKHELVGERLLSHPSHYAYMKISEGCDRPCSFCAIPLMRGGHVSKPIEELVKEAEHKAANGTKELLLIAQDSTYYGLDIYKKRRLADLMKALADVNGIDWVRLHYAYPTGFPMDVIDVMAEHPNICNYLDIPLQHGSSDVLKVMRRGTSREKQEELIHRIREKIPGIAIRTTLIAGHPGEGEKEFQEMVDFVERMKFERLGVFTYSHEEDTHAFTMNDDVPDEEKQARANHLMEVQEQISFDLNQKRVGETFKVLVDKKENGYFVGRTEFDSVEVDNEVLIDASKHYCRIGDFVQVKVNEATEFDLYGDVID</sequence>
<feature type="domain" description="TRAM" evidence="9">
    <location>
        <begin position="388"/>
        <end position="455"/>
    </location>
</feature>
<dbReference type="SFLD" id="SFLDF00274">
    <property type="entry name" value="ribosomal_protein_S12_methylth"/>
    <property type="match status" value="1"/>
</dbReference>
<comment type="similarity">
    <text evidence="8">Belongs to the methylthiotransferase family. RimO subfamily.</text>
</comment>
<dbReference type="Pfam" id="PF00919">
    <property type="entry name" value="UPF0004"/>
    <property type="match status" value="1"/>
</dbReference>
<dbReference type="PROSITE" id="PS50926">
    <property type="entry name" value="TRAM"/>
    <property type="match status" value="1"/>
</dbReference>
<feature type="domain" description="MTTase N-terminal" evidence="10">
    <location>
        <begin position="27"/>
        <end position="145"/>
    </location>
</feature>
<dbReference type="CDD" id="cd01335">
    <property type="entry name" value="Radical_SAM"/>
    <property type="match status" value="1"/>
</dbReference>
<dbReference type="EMBL" id="BMIU01000025">
    <property type="protein sequence ID" value="GGF46360.1"/>
    <property type="molecule type" value="Genomic_DNA"/>
</dbReference>
<evidence type="ECO:0000256" key="6">
    <source>
        <dbReference type="ARBA" id="ARBA00023004"/>
    </source>
</evidence>
<dbReference type="GO" id="GO:0005840">
    <property type="term" value="C:ribosome"/>
    <property type="evidence" value="ECO:0007669"/>
    <property type="project" value="UniProtKB-KW"/>
</dbReference>
<comment type="caution">
    <text evidence="12">The sequence shown here is derived from an EMBL/GenBank/DDBJ whole genome shotgun (WGS) entry which is preliminary data.</text>
</comment>
<dbReference type="Gene3D" id="2.40.50.140">
    <property type="entry name" value="Nucleic acid-binding proteins"/>
    <property type="match status" value="1"/>
</dbReference>